<evidence type="ECO:0000313" key="2">
    <source>
        <dbReference type="EMBL" id="SEN39895.1"/>
    </source>
</evidence>
<dbReference type="EMBL" id="FOCI01000015">
    <property type="protein sequence ID" value="SEN39895.1"/>
    <property type="molecule type" value="Genomic_DNA"/>
</dbReference>
<name>A0A1H8G831_9RHOB</name>
<evidence type="ECO:0008006" key="4">
    <source>
        <dbReference type="Google" id="ProtNLM"/>
    </source>
</evidence>
<evidence type="ECO:0000256" key="1">
    <source>
        <dbReference type="SAM" id="SignalP"/>
    </source>
</evidence>
<keyword evidence="3" id="KW-1185">Reference proteome</keyword>
<dbReference type="InterPro" id="IPR018707">
    <property type="entry name" value="LpxR"/>
</dbReference>
<reference evidence="2 3" key="1">
    <citation type="submission" date="2016-10" db="EMBL/GenBank/DDBJ databases">
        <authorList>
            <person name="de Groot N.N."/>
        </authorList>
    </citation>
    <scope>NUCLEOTIDE SEQUENCE [LARGE SCALE GENOMIC DNA]</scope>
    <source>
        <strain evidence="2 3">DSM 16213</strain>
    </source>
</reference>
<accession>A0A1H8G831</accession>
<dbReference type="OrthoDB" id="7721289at2"/>
<dbReference type="InterPro" id="IPR037107">
    <property type="entry name" value="Put_OMP_sf"/>
</dbReference>
<protein>
    <recommendedName>
        <fullName evidence="4">Outer membrane protein</fullName>
    </recommendedName>
</protein>
<dbReference type="Gene3D" id="2.40.128.140">
    <property type="entry name" value="Outer membrane protein"/>
    <property type="match status" value="1"/>
</dbReference>
<dbReference type="AlphaFoldDB" id="A0A1H8G831"/>
<dbReference type="Proteomes" id="UP000199585">
    <property type="component" value="Unassembled WGS sequence"/>
</dbReference>
<organism evidence="2 3">
    <name type="scientific">Loktanella fryxellensis</name>
    <dbReference type="NCBI Taxonomy" id="245187"/>
    <lineage>
        <taxon>Bacteria</taxon>
        <taxon>Pseudomonadati</taxon>
        <taxon>Pseudomonadota</taxon>
        <taxon>Alphaproteobacteria</taxon>
        <taxon>Rhodobacterales</taxon>
        <taxon>Roseobacteraceae</taxon>
        <taxon>Loktanella</taxon>
    </lineage>
</organism>
<sequence length="301" mass="32188">MLRPAAILLLLLTLAGGGAAVAQDRVAIGNGRLFTNDALGDGHDRWRTGSFVFSHLRSARPWDGRPQQPGQILEYRFRTEIIAPGNGDRDRPYAGTASAGLHTHYGAGPLRYNLGLDLLAIGPQTGIARFQEAFHDAIGLQRPRTEDPLTDRFAAQFTVEARRAVPLSPGATLHPFAEGLVGAEDLLRIGADLVLGAGARDTTLMLRDVATGQLYPGADTDAAAGLTWRLGADVAMVGNSIYLPRDQGYVASDPRARARLGVTWRARSGLAVTYAATWLGPEFEGQPEGQVTGSVQIALRF</sequence>
<gene>
    <name evidence="2" type="ORF">SAMN04488003_11531</name>
</gene>
<dbReference type="RefSeq" id="WP_089903765.1">
    <property type="nucleotide sequence ID" value="NZ_FOCI01000015.1"/>
</dbReference>
<keyword evidence="1" id="KW-0732">Signal</keyword>
<proteinExistence type="predicted"/>
<dbReference type="STRING" id="245187.SAMN04488003_11531"/>
<feature type="signal peptide" evidence="1">
    <location>
        <begin position="1"/>
        <end position="22"/>
    </location>
</feature>
<evidence type="ECO:0000313" key="3">
    <source>
        <dbReference type="Proteomes" id="UP000199585"/>
    </source>
</evidence>
<dbReference type="Pfam" id="PF09982">
    <property type="entry name" value="LpxR"/>
    <property type="match status" value="1"/>
</dbReference>
<feature type="chain" id="PRO_5011508638" description="Outer membrane protein" evidence="1">
    <location>
        <begin position="23"/>
        <end position="301"/>
    </location>
</feature>